<evidence type="ECO:0000256" key="1">
    <source>
        <dbReference type="SAM" id="MobiDB-lite"/>
    </source>
</evidence>
<proteinExistence type="predicted"/>
<comment type="caution">
    <text evidence="2">The sequence shown here is derived from an EMBL/GenBank/DDBJ whole genome shotgun (WGS) entry which is preliminary data.</text>
</comment>
<protein>
    <recommendedName>
        <fullName evidence="3">RuvB-like P-loop domain-containing protein</fullName>
    </recommendedName>
</protein>
<reference evidence="2" key="1">
    <citation type="journal article" date="2014" name="Front. Microbiol.">
        <title>High frequency of phylogenetically diverse reductive dehalogenase-homologous genes in deep subseafloor sedimentary metagenomes.</title>
        <authorList>
            <person name="Kawai M."/>
            <person name="Futagami T."/>
            <person name="Toyoda A."/>
            <person name="Takaki Y."/>
            <person name="Nishi S."/>
            <person name="Hori S."/>
            <person name="Arai W."/>
            <person name="Tsubouchi T."/>
            <person name="Morono Y."/>
            <person name="Uchiyama I."/>
            <person name="Ito T."/>
            <person name="Fujiyama A."/>
            <person name="Inagaki F."/>
            <person name="Takami H."/>
        </authorList>
    </citation>
    <scope>NUCLEOTIDE SEQUENCE</scope>
    <source>
        <strain evidence="2">Expedition CK06-06</strain>
    </source>
</reference>
<dbReference type="EMBL" id="BARV01035912">
    <property type="protein sequence ID" value="GAI48674.1"/>
    <property type="molecule type" value="Genomic_DNA"/>
</dbReference>
<gene>
    <name evidence="2" type="ORF">S06H3_55927</name>
</gene>
<feature type="non-terminal residue" evidence="2">
    <location>
        <position position="55"/>
    </location>
</feature>
<organism evidence="2">
    <name type="scientific">marine sediment metagenome</name>
    <dbReference type="NCBI Taxonomy" id="412755"/>
    <lineage>
        <taxon>unclassified sequences</taxon>
        <taxon>metagenomes</taxon>
        <taxon>ecological metagenomes</taxon>
    </lineage>
</organism>
<name>X1QZG1_9ZZZZ</name>
<accession>X1QZG1</accession>
<dbReference type="AlphaFoldDB" id="X1QZG1"/>
<sequence length="55" mass="6415">MVGEKGKMTNNDEENNDINPKHIKVDTELDKSLRPRFISEFIGQEKIIENIIIFI</sequence>
<feature type="region of interest" description="Disordered" evidence="1">
    <location>
        <begin position="1"/>
        <end position="23"/>
    </location>
</feature>
<evidence type="ECO:0008006" key="3">
    <source>
        <dbReference type="Google" id="ProtNLM"/>
    </source>
</evidence>
<evidence type="ECO:0000313" key="2">
    <source>
        <dbReference type="EMBL" id="GAI48674.1"/>
    </source>
</evidence>